<evidence type="ECO:0000313" key="6">
    <source>
        <dbReference type="Proteomes" id="UP000886891"/>
    </source>
</evidence>
<dbReference type="CDD" id="cd04301">
    <property type="entry name" value="NAT_SF"/>
    <property type="match status" value="1"/>
</dbReference>
<dbReference type="InterPro" id="IPR050832">
    <property type="entry name" value="Bact_Acetyltransf"/>
</dbReference>
<keyword evidence="5" id="KW-0687">Ribonucleoprotein</keyword>
<keyword evidence="2" id="KW-0012">Acyltransferase</keyword>
<dbReference type="GO" id="GO:0008999">
    <property type="term" value="F:protein-N-terminal-alanine acetyltransferase activity"/>
    <property type="evidence" value="ECO:0007669"/>
    <property type="project" value="UniProtKB-EC"/>
</dbReference>
<dbReference type="NCBIfam" id="TIGR01575">
    <property type="entry name" value="rimI"/>
    <property type="match status" value="1"/>
</dbReference>
<dbReference type="AlphaFoldDB" id="A0A9D1ND80"/>
<dbReference type="PROSITE" id="PS51186">
    <property type="entry name" value="GNAT"/>
    <property type="match status" value="1"/>
</dbReference>
<evidence type="ECO:0000259" key="4">
    <source>
        <dbReference type="PROSITE" id="PS51186"/>
    </source>
</evidence>
<dbReference type="Gene3D" id="3.40.630.30">
    <property type="match status" value="1"/>
</dbReference>
<dbReference type="EC" id="2.3.1.266" evidence="3"/>
<protein>
    <recommendedName>
        <fullName evidence="3">[Ribosomal protein bS18]-alanine N-acetyltransferase</fullName>
        <ecNumber evidence="3">2.3.1.266</ecNumber>
    </recommendedName>
</protein>
<name>A0A9D1ND80_9FIRM</name>
<reference evidence="5" key="1">
    <citation type="submission" date="2020-10" db="EMBL/GenBank/DDBJ databases">
        <authorList>
            <person name="Gilroy R."/>
        </authorList>
    </citation>
    <scope>NUCLEOTIDE SEQUENCE</scope>
    <source>
        <strain evidence="5">23406</strain>
    </source>
</reference>
<comment type="function">
    <text evidence="3">Acetylates the N-terminal alanine of ribosomal protein bS18.</text>
</comment>
<organism evidence="5 6">
    <name type="scientific">Candidatus Stercoripulliclostridium merdipullorum</name>
    <dbReference type="NCBI Taxonomy" id="2840952"/>
    <lineage>
        <taxon>Bacteria</taxon>
        <taxon>Bacillati</taxon>
        <taxon>Bacillota</taxon>
        <taxon>Clostridia</taxon>
        <taxon>Eubacteriales</taxon>
        <taxon>Candidatus Stercoripulliclostridium</taxon>
    </lineage>
</organism>
<keyword evidence="3" id="KW-0963">Cytoplasm</keyword>
<dbReference type="GO" id="GO:0005737">
    <property type="term" value="C:cytoplasm"/>
    <property type="evidence" value="ECO:0007669"/>
    <property type="project" value="UniProtKB-SubCell"/>
</dbReference>
<dbReference type="SUPFAM" id="SSF55729">
    <property type="entry name" value="Acyl-CoA N-acyltransferases (Nat)"/>
    <property type="match status" value="1"/>
</dbReference>
<proteinExistence type="inferred from homology"/>
<evidence type="ECO:0000256" key="2">
    <source>
        <dbReference type="ARBA" id="ARBA00023315"/>
    </source>
</evidence>
<comment type="subcellular location">
    <subcellularLocation>
        <location evidence="3">Cytoplasm</location>
    </subcellularLocation>
</comment>
<evidence type="ECO:0000256" key="3">
    <source>
        <dbReference type="RuleBase" id="RU363094"/>
    </source>
</evidence>
<accession>A0A9D1ND80</accession>
<comment type="similarity">
    <text evidence="3">Belongs to the acetyltransferase family. RimI subfamily.</text>
</comment>
<gene>
    <name evidence="5" type="primary">rimI</name>
    <name evidence="5" type="ORF">IAB14_07305</name>
</gene>
<feature type="domain" description="N-acetyltransferase" evidence="4">
    <location>
        <begin position="1"/>
        <end position="139"/>
    </location>
</feature>
<keyword evidence="1" id="KW-0808">Transferase</keyword>
<sequence length="139" mass="15329">MTKDDLAAVAEIEREAFGSRAWSLNLFSEELQDKDKHYFVAEEEGTLIGYGGYAQVLDEGHIMNVAVDRSRRRKGAGKAILDALVSDAFGRGIAALTLEVSEHNFAAKQLYVGAGFCFAGKRPGYYGKDDAAEIYWLTR</sequence>
<evidence type="ECO:0000313" key="5">
    <source>
        <dbReference type="EMBL" id="HIV00900.1"/>
    </source>
</evidence>
<dbReference type="InterPro" id="IPR016181">
    <property type="entry name" value="Acyl_CoA_acyltransferase"/>
</dbReference>
<dbReference type="PANTHER" id="PTHR43877">
    <property type="entry name" value="AMINOALKYLPHOSPHONATE N-ACETYLTRANSFERASE-RELATED-RELATED"/>
    <property type="match status" value="1"/>
</dbReference>
<reference evidence="5" key="2">
    <citation type="journal article" date="2021" name="PeerJ">
        <title>Extensive microbial diversity within the chicken gut microbiome revealed by metagenomics and culture.</title>
        <authorList>
            <person name="Gilroy R."/>
            <person name="Ravi A."/>
            <person name="Getino M."/>
            <person name="Pursley I."/>
            <person name="Horton D.L."/>
            <person name="Alikhan N.F."/>
            <person name="Baker D."/>
            <person name="Gharbi K."/>
            <person name="Hall N."/>
            <person name="Watson M."/>
            <person name="Adriaenssens E.M."/>
            <person name="Foster-Nyarko E."/>
            <person name="Jarju S."/>
            <person name="Secka A."/>
            <person name="Antonio M."/>
            <person name="Oren A."/>
            <person name="Chaudhuri R.R."/>
            <person name="La Ragione R."/>
            <person name="Hildebrand F."/>
            <person name="Pallen M.J."/>
        </authorList>
    </citation>
    <scope>NUCLEOTIDE SEQUENCE</scope>
    <source>
        <strain evidence="5">23406</strain>
    </source>
</reference>
<dbReference type="InterPro" id="IPR006464">
    <property type="entry name" value="AcTrfase_RimI/Ard1"/>
</dbReference>
<dbReference type="Pfam" id="PF00583">
    <property type="entry name" value="Acetyltransf_1"/>
    <property type="match status" value="1"/>
</dbReference>
<dbReference type="GO" id="GO:0005840">
    <property type="term" value="C:ribosome"/>
    <property type="evidence" value="ECO:0007669"/>
    <property type="project" value="UniProtKB-KW"/>
</dbReference>
<dbReference type="InterPro" id="IPR000182">
    <property type="entry name" value="GNAT_dom"/>
</dbReference>
<comment type="caution">
    <text evidence="5">The sequence shown here is derived from an EMBL/GenBank/DDBJ whole genome shotgun (WGS) entry which is preliminary data.</text>
</comment>
<dbReference type="Proteomes" id="UP000886891">
    <property type="component" value="Unassembled WGS sequence"/>
</dbReference>
<dbReference type="EMBL" id="DVOH01000058">
    <property type="protein sequence ID" value="HIV00900.1"/>
    <property type="molecule type" value="Genomic_DNA"/>
</dbReference>
<keyword evidence="5" id="KW-0689">Ribosomal protein</keyword>
<evidence type="ECO:0000256" key="1">
    <source>
        <dbReference type="ARBA" id="ARBA00022679"/>
    </source>
</evidence>
<comment type="catalytic activity">
    <reaction evidence="3">
        <text>N-terminal L-alanyl-[ribosomal protein bS18] + acetyl-CoA = N-terminal N(alpha)-acetyl-L-alanyl-[ribosomal protein bS18] + CoA + H(+)</text>
        <dbReference type="Rhea" id="RHEA:43756"/>
        <dbReference type="Rhea" id="RHEA-COMP:10676"/>
        <dbReference type="Rhea" id="RHEA-COMP:10677"/>
        <dbReference type="ChEBI" id="CHEBI:15378"/>
        <dbReference type="ChEBI" id="CHEBI:57287"/>
        <dbReference type="ChEBI" id="CHEBI:57288"/>
        <dbReference type="ChEBI" id="CHEBI:64718"/>
        <dbReference type="ChEBI" id="CHEBI:83683"/>
        <dbReference type="EC" id="2.3.1.266"/>
    </reaction>
</comment>